<dbReference type="RefSeq" id="WP_379808594.1">
    <property type="nucleotide sequence ID" value="NZ_JBHUOL010000021.1"/>
</dbReference>
<proteinExistence type="predicted"/>
<keyword evidence="1" id="KW-1133">Transmembrane helix</keyword>
<protein>
    <recommendedName>
        <fullName evidence="4">HTTM domain-containing protein</fullName>
    </recommendedName>
</protein>
<feature type="transmembrane region" description="Helical" evidence="1">
    <location>
        <begin position="138"/>
        <end position="156"/>
    </location>
</feature>
<feature type="transmembrane region" description="Helical" evidence="1">
    <location>
        <begin position="6"/>
        <end position="27"/>
    </location>
</feature>
<reference evidence="3" key="1">
    <citation type="journal article" date="2019" name="Int. J. Syst. Evol. Microbiol.">
        <title>The Global Catalogue of Microorganisms (GCM) 10K type strain sequencing project: providing services to taxonomists for standard genome sequencing and annotation.</title>
        <authorList>
            <consortium name="The Broad Institute Genomics Platform"/>
            <consortium name="The Broad Institute Genome Sequencing Center for Infectious Disease"/>
            <person name="Wu L."/>
            <person name="Ma J."/>
        </authorList>
    </citation>
    <scope>NUCLEOTIDE SEQUENCE [LARGE SCALE GENOMIC DNA]</scope>
    <source>
        <strain evidence="3">KCTC 52644</strain>
    </source>
</reference>
<gene>
    <name evidence="2" type="ORF">ACFSX9_13600</name>
</gene>
<keyword evidence="3" id="KW-1185">Reference proteome</keyword>
<sequence length="266" mass="31279">MNEILNIQTTVLFILIYVILDSINILIRINDYKDNFSSLYVYPADTILFSYKLNEKFTKILLSFPSLRLIILIRLILAMLIIFLKPLSFLICIIFIIQLLIHLRNDVFFSIADRFVLTILLGISFYFNFFNSKDIQNYSLYFIGTISILSYFFTGYNKLKSKSWMKGIAIEQVLSTDFFGNEIYYSFLIKNKFISRLLNYTAIIFQLLAPLTIFSSKFAIGFFIVGFIFHFSIAVVMNLNNFFWVFVSTYPCIYILSLKVENYLWS</sequence>
<accession>A0ABW5ZDA9</accession>
<feature type="transmembrane region" description="Helical" evidence="1">
    <location>
        <begin position="242"/>
        <end position="260"/>
    </location>
</feature>
<evidence type="ECO:0000256" key="1">
    <source>
        <dbReference type="SAM" id="Phobius"/>
    </source>
</evidence>
<evidence type="ECO:0000313" key="3">
    <source>
        <dbReference type="Proteomes" id="UP001597549"/>
    </source>
</evidence>
<feature type="transmembrane region" description="Helical" evidence="1">
    <location>
        <begin position="87"/>
        <end position="103"/>
    </location>
</feature>
<keyword evidence="1" id="KW-0812">Transmembrane</keyword>
<organism evidence="2 3">
    <name type="scientific">Flavobacterium ardleyense</name>
    <dbReference type="NCBI Taxonomy" id="2038737"/>
    <lineage>
        <taxon>Bacteria</taxon>
        <taxon>Pseudomonadati</taxon>
        <taxon>Bacteroidota</taxon>
        <taxon>Flavobacteriia</taxon>
        <taxon>Flavobacteriales</taxon>
        <taxon>Flavobacteriaceae</taxon>
        <taxon>Flavobacterium</taxon>
    </lineage>
</organism>
<evidence type="ECO:0008006" key="4">
    <source>
        <dbReference type="Google" id="ProtNLM"/>
    </source>
</evidence>
<comment type="caution">
    <text evidence="2">The sequence shown here is derived from an EMBL/GenBank/DDBJ whole genome shotgun (WGS) entry which is preliminary data.</text>
</comment>
<feature type="transmembrane region" description="Helical" evidence="1">
    <location>
        <begin position="115"/>
        <end position="132"/>
    </location>
</feature>
<keyword evidence="1" id="KW-0472">Membrane</keyword>
<dbReference type="Proteomes" id="UP001597549">
    <property type="component" value="Unassembled WGS sequence"/>
</dbReference>
<name>A0ABW5ZDA9_9FLAO</name>
<dbReference type="EMBL" id="JBHUOL010000021">
    <property type="protein sequence ID" value="MFD2909767.1"/>
    <property type="molecule type" value="Genomic_DNA"/>
</dbReference>
<evidence type="ECO:0000313" key="2">
    <source>
        <dbReference type="EMBL" id="MFD2909767.1"/>
    </source>
</evidence>